<dbReference type="PROSITE" id="PS51257">
    <property type="entry name" value="PROKAR_LIPOPROTEIN"/>
    <property type="match status" value="1"/>
</dbReference>
<evidence type="ECO:0000313" key="2">
    <source>
        <dbReference type="Proteomes" id="UP000593737"/>
    </source>
</evidence>
<organism evidence="1 2">
    <name type="scientific">Candidatus Nitrospira kreftii</name>
    <dbReference type="NCBI Taxonomy" id="2652173"/>
    <lineage>
        <taxon>Bacteria</taxon>
        <taxon>Pseudomonadati</taxon>
        <taxon>Nitrospirota</taxon>
        <taxon>Nitrospiria</taxon>
        <taxon>Nitrospirales</taxon>
        <taxon>Nitrospiraceae</taxon>
        <taxon>Nitrospira</taxon>
    </lineage>
</organism>
<dbReference type="KEGG" id="nkf:Nkreftii_000509"/>
<protein>
    <recommendedName>
        <fullName evidence="3">Lipoprotein</fullName>
    </recommendedName>
</protein>
<gene>
    <name evidence="1" type="ORF">Nkreftii_000509</name>
</gene>
<evidence type="ECO:0000313" key="1">
    <source>
        <dbReference type="EMBL" id="QPD02735.1"/>
    </source>
</evidence>
<name>A0A7S8FB92_9BACT</name>
<dbReference type="AlphaFoldDB" id="A0A7S8FB92"/>
<proteinExistence type="predicted"/>
<evidence type="ECO:0008006" key="3">
    <source>
        <dbReference type="Google" id="ProtNLM"/>
    </source>
</evidence>
<sequence>MRLFLVGCTLILGAGTLGCTERPYVICRGEAYCTAPLTHDEAMHAAQLKKAWGDDALYVRPGQ</sequence>
<reference evidence="1 2" key="1">
    <citation type="journal article" date="2020" name="ISME J.">
        <title>Enrichment and physiological characterization of a novel comammox Nitrospira indicates ammonium inhibition of complete nitrification.</title>
        <authorList>
            <person name="Sakoula D."/>
            <person name="Koch H."/>
            <person name="Frank J."/>
            <person name="Jetten M.S.M."/>
            <person name="van Kessel M.A.H.J."/>
            <person name="Lucker S."/>
        </authorList>
    </citation>
    <scope>NUCLEOTIDE SEQUENCE [LARGE SCALE GENOMIC DNA]</scope>
    <source>
        <strain evidence="1">Comreactor17</strain>
    </source>
</reference>
<dbReference type="EMBL" id="CP047423">
    <property type="protein sequence ID" value="QPD02735.1"/>
    <property type="molecule type" value="Genomic_DNA"/>
</dbReference>
<dbReference type="Proteomes" id="UP000593737">
    <property type="component" value="Chromosome"/>
</dbReference>
<accession>A0A7S8FB92</accession>